<dbReference type="AlphaFoldDB" id="A0AA38NYP4"/>
<dbReference type="Proteomes" id="UP001163846">
    <property type="component" value="Unassembled WGS sequence"/>
</dbReference>
<evidence type="ECO:0000313" key="2">
    <source>
        <dbReference type="EMBL" id="KAJ3832903.1"/>
    </source>
</evidence>
<organism evidence="2 3">
    <name type="scientific">Lentinula raphanica</name>
    <dbReference type="NCBI Taxonomy" id="153919"/>
    <lineage>
        <taxon>Eukaryota</taxon>
        <taxon>Fungi</taxon>
        <taxon>Dikarya</taxon>
        <taxon>Basidiomycota</taxon>
        <taxon>Agaricomycotina</taxon>
        <taxon>Agaricomycetes</taxon>
        <taxon>Agaricomycetidae</taxon>
        <taxon>Agaricales</taxon>
        <taxon>Marasmiineae</taxon>
        <taxon>Omphalotaceae</taxon>
        <taxon>Lentinula</taxon>
    </lineage>
</organism>
<evidence type="ECO:0000256" key="1">
    <source>
        <dbReference type="SAM" id="MobiDB-lite"/>
    </source>
</evidence>
<reference evidence="2" key="1">
    <citation type="submission" date="2022-08" db="EMBL/GenBank/DDBJ databases">
        <authorList>
            <consortium name="DOE Joint Genome Institute"/>
            <person name="Min B."/>
            <person name="Riley R."/>
            <person name="Sierra-Patev S."/>
            <person name="Naranjo-Ortiz M."/>
            <person name="Looney B."/>
            <person name="Konkel Z."/>
            <person name="Slot J.C."/>
            <person name="Sakamoto Y."/>
            <person name="Steenwyk J.L."/>
            <person name="Rokas A."/>
            <person name="Carro J."/>
            <person name="Camarero S."/>
            <person name="Ferreira P."/>
            <person name="Molpeceres G."/>
            <person name="Ruiz-Duenas F.J."/>
            <person name="Serrano A."/>
            <person name="Henrissat B."/>
            <person name="Drula E."/>
            <person name="Hughes K.W."/>
            <person name="Mata J.L."/>
            <person name="Ishikawa N.K."/>
            <person name="Vargas-Isla R."/>
            <person name="Ushijima S."/>
            <person name="Smith C.A."/>
            <person name="Ahrendt S."/>
            <person name="Andreopoulos W."/>
            <person name="He G."/>
            <person name="Labutti K."/>
            <person name="Lipzen A."/>
            <person name="Ng V."/>
            <person name="Sandor L."/>
            <person name="Barry K."/>
            <person name="Martinez A.T."/>
            <person name="Xiao Y."/>
            <person name="Gibbons J.G."/>
            <person name="Terashima K."/>
            <person name="Hibbett D.S."/>
            <person name="Grigoriev I.V."/>
        </authorList>
    </citation>
    <scope>NUCLEOTIDE SEQUENCE</scope>
    <source>
        <strain evidence="2">TFB9207</strain>
    </source>
</reference>
<dbReference type="EMBL" id="MU806821">
    <property type="protein sequence ID" value="KAJ3832903.1"/>
    <property type="molecule type" value="Genomic_DNA"/>
</dbReference>
<feature type="region of interest" description="Disordered" evidence="1">
    <location>
        <begin position="1"/>
        <end position="27"/>
    </location>
</feature>
<feature type="compositionally biased region" description="Basic and acidic residues" evidence="1">
    <location>
        <begin position="15"/>
        <end position="25"/>
    </location>
</feature>
<feature type="compositionally biased region" description="Basic and acidic residues" evidence="1">
    <location>
        <begin position="63"/>
        <end position="72"/>
    </location>
</feature>
<comment type="caution">
    <text evidence="2">The sequence shown here is derived from an EMBL/GenBank/DDBJ whole genome shotgun (WGS) entry which is preliminary data.</text>
</comment>
<accession>A0AA38NYP4</accession>
<protein>
    <submittedName>
        <fullName evidence="2">Uncharacterized protein</fullName>
    </submittedName>
</protein>
<gene>
    <name evidence="2" type="ORF">F5878DRAFT_666138</name>
</gene>
<feature type="region of interest" description="Disordered" evidence="1">
    <location>
        <begin position="41"/>
        <end position="72"/>
    </location>
</feature>
<name>A0AA38NYP4_9AGAR</name>
<evidence type="ECO:0000313" key="3">
    <source>
        <dbReference type="Proteomes" id="UP001163846"/>
    </source>
</evidence>
<sequence length="126" mass="15040">MPRERTRSAIKKSKRNQEQKDEARRHSLQYASKIYRRRNKEKINARARERAAGKPLSLSEEEREARSASRKEAAHRYYLKDEILSKMSQKRFEAHVEKNNGADWAWFTYNCRRGKRRVGVEEISDS</sequence>
<keyword evidence="3" id="KW-1185">Reference proteome</keyword>
<feature type="compositionally biased region" description="Basic and acidic residues" evidence="1">
    <location>
        <begin position="41"/>
        <end position="52"/>
    </location>
</feature>
<proteinExistence type="predicted"/>